<reference evidence="1" key="1">
    <citation type="submission" date="2021-02" db="EMBL/GenBank/DDBJ databases">
        <authorList>
            <person name="Nowell W R."/>
        </authorList>
    </citation>
    <scope>NUCLEOTIDE SEQUENCE</scope>
</reference>
<proteinExistence type="predicted"/>
<evidence type="ECO:0000313" key="2">
    <source>
        <dbReference type="Proteomes" id="UP000663848"/>
    </source>
</evidence>
<protein>
    <submittedName>
        <fullName evidence="1">Uncharacterized protein</fullName>
    </submittedName>
</protein>
<gene>
    <name evidence="1" type="ORF">QYT958_LOCUS34490</name>
</gene>
<accession>A0A821YMF2</accession>
<feature type="non-terminal residue" evidence="1">
    <location>
        <position position="71"/>
    </location>
</feature>
<dbReference type="AlphaFoldDB" id="A0A821YMF2"/>
<dbReference type="EMBL" id="CAJOBR010024843">
    <property type="protein sequence ID" value="CAF4963333.1"/>
    <property type="molecule type" value="Genomic_DNA"/>
</dbReference>
<dbReference type="Proteomes" id="UP000663848">
    <property type="component" value="Unassembled WGS sequence"/>
</dbReference>
<sequence length="71" mass="8087">MAHVSDEAEALQTISIRSTRFRRSYVDNAIVVALGVQENDLLQLSELDYSTESFTNRDECADFISDTENER</sequence>
<name>A0A821YMF2_9BILA</name>
<comment type="caution">
    <text evidence="1">The sequence shown here is derived from an EMBL/GenBank/DDBJ whole genome shotgun (WGS) entry which is preliminary data.</text>
</comment>
<organism evidence="1 2">
    <name type="scientific">Rotaria socialis</name>
    <dbReference type="NCBI Taxonomy" id="392032"/>
    <lineage>
        <taxon>Eukaryota</taxon>
        <taxon>Metazoa</taxon>
        <taxon>Spiralia</taxon>
        <taxon>Gnathifera</taxon>
        <taxon>Rotifera</taxon>
        <taxon>Eurotatoria</taxon>
        <taxon>Bdelloidea</taxon>
        <taxon>Philodinida</taxon>
        <taxon>Philodinidae</taxon>
        <taxon>Rotaria</taxon>
    </lineage>
</organism>
<evidence type="ECO:0000313" key="1">
    <source>
        <dbReference type="EMBL" id="CAF4963333.1"/>
    </source>
</evidence>